<dbReference type="EMBL" id="CCBP010000115">
    <property type="protein sequence ID" value="CDO72659.1"/>
    <property type="molecule type" value="Genomic_DNA"/>
</dbReference>
<proteinExistence type="predicted"/>
<organism evidence="1 2">
    <name type="scientific">Pycnoporus cinnabarinus</name>
    <name type="common">Cinnabar-red polypore</name>
    <name type="synonym">Trametes cinnabarina</name>
    <dbReference type="NCBI Taxonomy" id="5643"/>
    <lineage>
        <taxon>Eukaryota</taxon>
        <taxon>Fungi</taxon>
        <taxon>Dikarya</taxon>
        <taxon>Basidiomycota</taxon>
        <taxon>Agaricomycotina</taxon>
        <taxon>Agaricomycetes</taxon>
        <taxon>Polyporales</taxon>
        <taxon>Polyporaceae</taxon>
        <taxon>Trametes</taxon>
    </lineage>
</organism>
<dbReference type="Proteomes" id="UP000029665">
    <property type="component" value="Unassembled WGS sequence"/>
</dbReference>
<dbReference type="AlphaFoldDB" id="A0A060SK90"/>
<evidence type="ECO:0000313" key="2">
    <source>
        <dbReference type="Proteomes" id="UP000029665"/>
    </source>
</evidence>
<sequence>MASHQWSLVENTPSSGKTFARPLGLTETSFYYDRMFNGVADIVWRYTIELADPSVLNSAGNPFCEQNIRRTWATLKHHYPLLGCRMEAQDIDDVSFVVSERALAHHRPGEVVVGTVPSPAESRALVWSLLREKATEDHHLIARVFVLERTDKAHTYEVIFKAAHTIADGISGTTLARTFLDVLCSPPVPVPALEERLAMALPSDALNPTLGMSLARQRWRRAIGKVTFLNMRRRLAVGSSRDVSAHVPSY</sequence>
<protein>
    <recommendedName>
        <fullName evidence="3">Diacylglycerol O-acyltransferase</fullName>
    </recommendedName>
</protein>
<reference evidence="1" key="1">
    <citation type="submission" date="2014-01" db="EMBL/GenBank/DDBJ databases">
        <title>The genome of the white-rot fungus Pycnoporus cinnabarinus: a basidiomycete model with a versatile arsenal for lignocellulosic biomass breakdown.</title>
        <authorList>
            <person name="Levasseur A."/>
            <person name="Lomascolo A."/>
            <person name="Ruiz-Duenas F.J."/>
            <person name="Uzan E."/>
            <person name="Piumi F."/>
            <person name="Kues U."/>
            <person name="Ram A.F.J."/>
            <person name="Murat C."/>
            <person name="Haon M."/>
            <person name="Benoit I."/>
            <person name="Arfi Y."/>
            <person name="Chevret D."/>
            <person name="Drula E."/>
            <person name="Kwon M.J."/>
            <person name="Gouret P."/>
            <person name="Lesage-Meessen L."/>
            <person name="Lombard V."/>
            <person name="Mariette J."/>
            <person name="Noirot C."/>
            <person name="Park J."/>
            <person name="Patyshakuliyeva A."/>
            <person name="Wieneger R.A.B."/>
            <person name="Wosten H.A.B."/>
            <person name="Martin F."/>
            <person name="Coutinho P.M."/>
            <person name="de Vries R."/>
            <person name="Martinez A.T."/>
            <person name="Klopp C."/>
            <person name="Pontarotti P."/>
            <person name="Henrissat B."/>
            <person name="Record E."/>
        </authorList>
    </citation>
    <scope>NUCLEOTIDE SEQUENCE [LARGE SCALE GENOMIC DNA]</scope>
    <source>
        <strain evidence="1">BRFM137</strain>
    </source>
</reference>
<dbReference type="STRING" id="5643.A0A060SK90"/>
<evidence type="ECO:0008006" key="3">
    <source>
        <dbReference type="Google" id="ProtNLM"/>
    </source>
</evidence>
<keyword evidence="2" id="KW-1185">Reference proteome</keyword>
<comment type="caution">
    <text evidence="1">The sequence shown here is derived from an EMBL/GenBank/DDBJ whole genome shotgun (WGS) entry which is preliminary data.</text>
</comment>
<dbReference type="OrthoDB" id="3264185at2759"/>
<gene>
    <name evidence="1" type="ORF">BN946_scf184985.g78</name>
</gene>
<dbReference type="InterPro" id="IPR023213">
    <property type="entry name" value="CAT-like_dom_sf"/>
</dbReference>
<accession>A0A060SK90</accession>
<dbReference type="Gene3D" id="3.30.559.10">
    <property type="entry name" value="Chloramphenicol acetyltransferase-like domain"/>
    <property type="match status" value="1"/>
</dbReference>
<dbReference type="HOGENOM" id="CLU_1111840_0_0_1"/>
<dbReference type="OMA" id="VRRAWIS"/>
<evidence type="ECO:0000313" key="1">
    <source>
        <dbReference type="EMBL" id="CDO72659.1"/>
    </source>
</evidence>
<name>A0A060SK90_PYCCI</name>